<evidence type="ECO:0000259" key="4">
    <source>
        <dbReference type="Pfam" id="PF25137"/>
    </source>
</evidence>
<dbReference type="InterPro" id="IPR018211">
    <property type="entry name" value="ADH_Fe_CS"/>
</dbReference>
<dbReference type="Pfam" id="PF00465">
    <property type="entry name" value="Fe-ADH"/>
    <property type="match status" value="1"/>
</dbReference>
<reference evidence="5 6" key="1">
    <citation type="submission" date="2022-12" db="EMBL/GenBank/DDBJ databases">
        <title>Metagenome assembled genome from gulf of manar.</title>
        <authorList>
            <person name="Kohli P."/>
            <person name="Pk S."/>
            <person name="Venkata Ramana C."/>
            <person name="Sasikala C."/>
        </authorList>
    </citation>
    <scope>NUCLEOTIDE SEQUENCE [LARGE SCALE GENOMIC DNA]</scope>
    <source>
        <strain evidence="5">JB008</strain>
    </source>
</reference>
<protein>
    <submittedName>
        <fullName evidence="5">Iron-containing alcohol dehydrogenase</fullName>
    </submittedName>
</protein>
<feature type="domain" description="Alcohol dehydrogenase iron-type/glycerol dehydrogenase GldA" evidence="3">
    <location>
        <begin position="9"/>
        <end position="183"/>
    </location>
</feature>
<dbReference type="GO" id="GO:0005829">
    <property type="term" value="C:cytosol"/>
    <property type="evidence" value="ECO:0007669"/>
    <property type="project" value="TreeGrafter"/>
</dbReference>
<dbReference type="Proteomes" id="UP001221217">
    <property type="component" value="Unassembled WGS sequence"/>
</dbReference>
<sequence length="398" mass="44085">MNNFNFYNPTRVIFGEGMLEVLGQEAVKYGSNAMVVSYQDLGVLEETVKKVEALLTDAGIKVTEYYEISPNPLVYHVEKGVELARAKGIDLVVGIGGGSAMDSAKLIAAGVDYEHKIWKMIVSRHDKEVAIPPNSSLPTIMIPTLPATSSEMNWGAVLTNEKTQEKSYVFSEVLFPKVSIMDPSLTITLPAKQTALGVADAISHAMETYLNTDDESPIQQRMAEGVISTLMDEGRKVLADLTDINHRSIVQWTAAIAWNGWTNTGADHGNPMHHIGHVISAYNNTPHGATLSIIMPAWMRFTYKLNIRRYVEMAENIFKINIHGRDEEDIAIEAIDTFEQYLIEIGVPVRLSEVGIGEESIGMFTKKVLEVSGQENGSLISRHFIDRDAIYNIFKLAL</sequence>
<organism evidence="5 6">
    <name type="scientific">Candidatus Thalassospirochaeta sargassi</name>
    <dbReference type="NCBI Taxonomy" id="3119039"/>
    <lineage>
        <taxon>Bacteria</taxon>
        <taxon>Pseudomonadati</taxon>
        <taxon>Spirochaetota</taxon>
        <taxon>Spirochaetia</taxon>
        <taxon>Spirochaetales</taxon>
        <taxon>Spirochaetaceae</taxon>
        <taxon>Candidatus Thalassospirochaeta</taxon>
    </lineage>
</organism>
<proteinExistence type="inferred from homology"/>
<name>A0AAJ1MKI8_9SPIO</name>
<dbReference type="GO" id="GO:1990002">
    <property type="term" value="F:methylglyoxal reductase (NADPH) (acetol producing) activity"/>
    <property type="evidence" value="ECO:0007669"/>
    <property type="project" value="TreeGrafter"/>
</dbReference>
<evidence type="ECO:0000259" key="3">
    <source>
        <dbReference type="Pfam" id="PF00465"/>
    </source>
</evidence>
<dbReference type="PROSITE" id="PS00913">
    <property type="entry name" value="ADH_IRON_1"/>
    <property type="match status" value="1"/>
</dbReference>
<comment type="caution">
    <text evidence="5">The sequence shown here is derived from an EMBL/GenBank/DDBJ whole genome shotgun (WGS) entry which is preliminary data.</text>
</comment>
<dbReference type="InterPro" id="IPR044731">
    <property type="entry name" value="BDH-like"/>
</dbReference>
<dbReference type="Pfam" id="PF25137">
    <property type="entry name" value="ADH_Fe_C"/>
    <property type="match status" value="1"/>
</dbReference>
<feature type="domain" description="Fe-containing alcohol dehydrogenase-like C-terminal" evidence="4">
    <location>
        <begin position="195"/>
        <end position="395"/>
    </location>
</feature>
<dbReference type="AlphaFoldDB" id="A0AAJ1MKI8"/>
<dbReference type="Gene3D" id="3.40.50.1970">
    <property type="match status" value="1"/>
</dbReference>
<comment type="similarity">
    <text evidence="1">Belongs to the iron-containing alcohol dehydrogenase family.</text>
</comment>
<dbReference type="Gene3D" id="1.20.1090.10">
    <property type="entry name" value="Dehydroquinate synthase-like - alpha domain"/>
    <property type="match status" value="1"/>
</dbReference>
<gene>
    <name evidence="5" type="ORF">PQJ61_08770</name>
</gene>
<dbReference type="PANTHER" id="PTHR43633:SF1">
    <property type="entry name" value="ALCOHOL DEHYDROGENASE YQHD"/>
    <property type="match status" value="1"/>
</dbReference>
<dbReference type="InterPro" id="IPR056798">
    <property type="entry name" value="ADH_Fe_C"/>
</dbReference>
<evidence type="ECO:0000313" key="5">
    <source>
        <dbReference type="EMBL" id="MDC7226846.1"/>
    </source>
</evidence>
<dbReference type="InterPro" id="IPR001670">
    <property type="entry name" value="ADH_Fe/GldA"/>
</dbReference>
<dbReference type="GO" id="GO:0008106">
    <property type="term" value="F:alcohol dehydrogenase (NADP+) activity"/>
    <property type="evidence" value="ECO:0007669"/>
    <property type="project" value="TreeGrafter"/>
</dbReference>
<dbReference type="GO" id="GO:1990362">
    <property type="term" value="F:butanol dehydrogenase (NAD+) activity"/>
    <property type="evidence" value="ECO:0007669"/>
    <property type="project" value="InterPro"/>
</dbReference>
<keyword evidence="2" id="KW-0560">Oxidoreductase</keyword>
<accession>A0AAJ1MKI8</accession>
<dbReference type="PANTHER" id="PTHR43633">
    <property type="entry name" value="ALCOHOL DEHYDROGENASE YQHD"/>
    <property type="match status" value="1"/>
</dbReference>
<evidence type="ECO:0000256" key="2">
    <source>
        <dbReference type="ARBA" id="ARBA00023002"/>
    </source>
</evidence>
<dbReference type="GO" id="GO:0046872">
    <property type="term" value="F:metal ion binding"/>
    <property type="evidence" value="ECO:0007669"/>
    <property type="project" value="InterPro"/>
</dbReference>
<dbReference type="CDD" id="cd08187">
    <property type="entry name" value="BDH"/>
    <property type="match status" value="1"/>
</dbReference>
<dbReference type="SUPFAM" id="SSF56796">
    <property type="entry name" value="Dehydroquinate synthase-like"/>
    <property type="match status" value="1"/>
</dbReference>
<evidence type="ECO:0000313" key="6">
    <source>
        <dbReference type="Proteomes" id="UP001221217"/>
    </source>
</evidence>
<evidence type="ECO:0000256" key="1">
    <source>
        <dbReference type="ARBA" id="ARBA00007358"/>
    </source>
</evidence>
<dbReference type="FunFam" id="3.40.50.1970:FF:000003">
    <property type="entry name" value="Alcohol dehydrogenase, iron-containing"/>
    <property type="match status" value="1"/>
</dbReference>
<dbReference type="EMBL" id="JAQQAL010000017">
    <property type="protein sequence ID" value="MDC7226846.1"/>
    <property type="molecule type" value="Genomic_DNA"/>
</dbReference>